<comment type="caution">
    <text evidence="1">The sequence shown here is derived from an EMBL/GenBank/DDBJ whole genome shotgun (WGS) entry which is preliminary data.</text>
</comment>
<dbReference type="eggNOG" id="ENOG5033QQD">
    <property type="taxonomic scope" value="Bacteria"/>
</dbReference>
<dbReference type="OrthoDB" id="1097055at2"/>
<evidence type="ECO:0000313" key="1">
    <source>
        <dbReference type="EMBL" id="KFJ01348.1"/>
    </source>
</evidence>
<gene>
    <name evidence="1" type="ORF">BISU_1907</name>
</gene>
<keyword evidence="2" id="KW-1185">Reference proteome</keyword>
<organism evidence="1 2">
    <name type="scientific">Bifidobacterium subtile</name>
    <dbReference type="NCBI Taxonomy" id="77635"/>
    <lineage>
        <taxon>Bacteria</taxon>
        <taxon>Bacillati</taxon>
        <taxon>Actinomycetota</taxon>
        <taxon>Actinomycetes</taxon>
        <taxon>Bifidobacteriales</taxon>
        <taxon>Bifidobacteriaceae</taxon>
        <taxon>Bifidobacterium</taxon>
    </lineage>
</organism>
<dbReference type="AlphaFoldDB" id="A0A087E0P7"/>
<reference evidence="1 2" key="1">
    <citation type="submission" date="2014-03" db="EMBL/GenBank/DDBJ databases">
        <title>Genomics of Bifidobacteria.</title>
        <authorList>
            <person name="Ventura M."/>
            <person name="Milani C."/>
            <person name="Lugli G.A."/>
        </authorList>
    </citation>
    <scope>NUCLEOTIDE SEQUENCE [LARGE SCALE GENOMIC DNA]</scope>
    <source>
        <strain evidence="1 2">LMG 11597</strain>
    </source>
</reference>
<evidence type="ECO:0000313" key="2">
    <source>
        <dbReference type="Proteomes" id="UP000029055"/>
    </source>
</evidence>
<accession>A0A087E0P7</accession>
<sequence>MKNSADVNGASVTDADVWFSHLRPCRLDDRDAILQATLDIEMSLTGRAGMFQLNVFFEEASKELRNAVKLFESGMFDAAFYSVRSAVELARVVAYFSGDDDPASSELYETWKEGGKFPFDGKIRRKLAEVCAPFQEVKDALPEFFPERDDALFRANKYIHRQGFHTFYSLIQRPEPWYVGYLPAMRDEFHAFIMGAVTKIILLRLSVDPFPILLRDPDVMYKIHYISLTKPLSDTVVDLFLTPKIIDSYRSTSFYSRLAEEFSDNEPFSEATYDLYNFGIYHHADHEKIMQQSNLLVKSDRIAVRIFECMADVSCIYTGLGLKMYTTESFNFNKGFSISSDDFRTDPEQPGIVNRPCPQGYETHIHIDGDVYVLVHAHPLSDDSMRSLERLKSDIEADS</sequence>
<name>A0A087E0P7_9BIFI</name>
<dbReference type="EMBL" id="JGZR01000010">
    <property type="protein sequence ID" value="KFJ01348.1"/>
    <property type="molecule type" value="Genomic_DNA"/>
</dbReference>
<dbReference type="Proteomes" id="UP000029055">
    <property type="component" value="Unassembled WGS sequence"/>
</dbReference>
<proteinExistence type="predicted"/>
<dbReference type="STRING" id="77635.BISU_1907"/>
<protein>
    <submittedName>
        <fullName evidence="1">Teicoplanin resistance protein VanZ</fullName>
    </submittedName>
</protein>
<dbReference type="RefSeq" id="WP_024464631.1">
    <property type="nucleotide sequence ID" value="NZ_CP062939.1"/>
</dbReference>